<organism evidence="7">
    <name type="scientific">Glycine max</name>
    <name type="common">Soybean</name>
    <name type="synonym">Glycine hispida</name>
    <dbReference type="NCBI Taxonomy" id="3847"/>
    <lineage>
        <taxon>Eukaryota</taxon>
        <taxon>Viridiplantae</taxon>
        <taxon>Streptophyta</taxon>
        <taxon>Embryophyta</taxon>
        <taxon>Tracheophyta</taxon>
        <taxon>Spermatophyta</taxon>
        <taxon>Magnoliopsida</taxon>
        <taxon>eudicotyledons</taxon>
        <taxon>Gunneridae</taxon>
        <taxon>Pentapetalae</taxon>
        <taxon>rosids</taxon>
        <taxon>fabids</taxon>
        <taxon>Fabales</taxon>
        <taxon>Fabaceae</taxon>
        <taxon>Papilionoideae</taxon>
        <taxon>50 kb inversion clade</taxon>
        <taxon>NPAAA clade</taxon>
        <taxon>indigoferoid/millettioid clade</taxon>
        <taxon>Phaseoleae</taxon>
        <taxon>Glycine</taxon>
        <taxon>Glycine subgen. Soja</taxon>
    </lineage>
</organism>
<evidence type="ECO:0000256" key="4">
    <source>
        <dbReference type="PROSITE-ProRule" id="PRU00175"/>
    </source>
</evidence>
<dbReference type="HOGENOM" id="CLU_013137_18_6_1"/>
<dbReference type="InterPro" id="IPR013083">
    <property type="entry name" value="Znf_RING/FYVE/PHD"/>
</dbReference>
<evidence type="ECO:0000313" key="9">
    <source>
        <dbReference type="Proteomes" id="UP000008827"/>
    </source>
</evidence>
<accession>K7LM19</accession>
<dbReference type="SMART" id="SM00184">
    <property type="entry name" value="RING"/>
    <property type="match status" value="1"/>
</dbReference>
<evidence type="ECO:0000259" key="6">
    <source>
        <dbReference type="PROSITE" id="PS50089"/>
    </source>
</evidence>
<keyword evidence="1" id="KW-0479">Metal-binding</keyword>
<dbReference type="PROSITE" id="PS50089">
    <property type="entry name" value="ZF_RING_2"/>
    <property type="match status" value="1"/>
</dbReference>
<dbReference type="eggNOG" id="KOG0800">
    <property type="taxonomic scope" value="Eukaryota"/>
</dbReference>
<dbReference type="GO" id="GO:0016567">
    <property type="term" value="P:protein ubiquitination"/>
    <property type="evidence" value="ECO:0000318"/>
    <property type="project" value="GO_Central"/>
</dbReference>
<keyword evidence="2 4" id="KW-0863">Zinc-finger</keyword>
<dbReference type="PANTHER" id="PTHR45969">
    <property type="entry name" value="RING ZINC FINGER PROTEIN-RELATED"/>
    <property type="match status" value="1"/>
</dbReference>
<dbReference type="InterPro" id="IPR001841">
    <property type="entry name" value="Znf_RING"/>
</dbReference>
<dbReference type="GO" id="GO:0061630">
    <property type="term" value="F:ubiquitin protein ligase activity"/>
    <property type="evidence" value="ECO:0000318"/>
    <property type="project" value="GO_Central"/>
</dbReference>
<dbReference type="GO" id="GO:0008270">
    <property type="term" value="F:zinc ion binding"/>
    <property type="evidence" value="ECO:0007669"/>
    <property type="project" value="UniProtKB-KW"/>
</dbReference>
<dbReference type="PaxDb" id="3847-GLYMA10G43518.1"/>
<keyword evidence="5" id="KW-0472">Membrane</keyword>
<dbReference type="PANTHER" id="PTHR45969:SF9">
    <property type="entry name" value="RING-TYPE DOMAIN-CONTAINING PROTEIN"/>
    <property type="match status" value="1"/>
</dbReference>
<dbReference type="Pfam" id="PF13639">
    <property type="entry name" value="zf-RING_2"/>
    <property type="match status" value="1"/>
</dbReference>
<evidence type="ECO:0000256" key="1">
    <source>
        <dbReference type="ARBA" id="ARBA00022723"/>
    </source>
</evidence>
<gene>
    <name evidence="7" type="ORF">GLYMA_10G289100</name>
</gene>
<dbReference type="EnsemblPlants" id="KRH36181">
    <property type="protein sequence ID" value="KRH36181"/>
    <property type="gene ID" value="GLYMA_10G289100"/>
</dbReference>
<keyword evidence="5" id="KW-1133">Transmembrane helix</keyword>
<dbReference type="STRING" id="3847.K7LM19"/>
<keyword evidence="3" id="KW-0862">Zinc</keyword>
<dbReference type="Gene3D" id="3.30.40.10">
    <property type="entry name" value="Zinc/RING finger domain, C3HC4 (zinc finger)"/>
    <property type="match status" value="1"/>
</dbReference>
<name>K7LM19_SOYBN</name>
<dbReference type="AlphaFoldDB" id="K7LM19"/>
<sequence>MYSVFSARLRTHHSRLWVVTIVFYTCILIPLMQLKKALASMVLFSCETKGMAKEMEFPEIPSLPVARFEDLKGHNCDEEKEEICSICLVEYEGEDAVSKLGRCGHVFHLNCIEQWILRNQFSCPLCRSFLFSHHWDY</sequence>
<reference evidence="7 8" key="1">
    <citation type="journal article" date="2010" name="Nature">
        <title>Genome sequence of the palaeopolyploid soybean.</title>
        <authorList>
            <person name="Schmutz J."/>
            <person name="Cannon S.B."/>
            <person name="Schlueter J."/>
            <person name="Ma J."/>
            <person name="Mitros T."/>
            <person name="Nelson W."/>
            <person name="Hyten D.L."/>
            <person name="Song Q."/>
            <person name="Thelen J.J."/>
            <person name="Cheng J."/>
            <person name="Xu D."/>
            <person name="Hellsten U."/>
            <person name="May G.D."/>
            <person name="Yu Y."/>
            <person name="Sakurai T."/>
            <person name="Umezawa T."/>
            <person name="Bhattacharyya M.K."/>
            <person name="Sandhu D."/>
            <person name="Valliyodan B."/>
            <person name="Lindquist E."/>
            <person name="Peto M."/>
            <person name="Grant D."/>
            <person name="Shu S."/>
            <person name="Goodstein D."/>
            <person name="Barry K."/>
            <person name="Futrell-Griggs M."/>
            <person name="Abernathy B."/>
            <person name="Du J."/>
            <person name="Tian Z."/>
            <person name="Zhu L."/>
            <person name="Gill N."/>
            <person name="Joshi T."/>
            <person name="Libault M."/>
            <person name="Sethuraman A."/>
            <person name="Zhang X.-C."/>
            <person name="Shinozaki K."/>
            <person name="Nguyen H.T."/>
            <person name="Wing R.A."/>
            <person name="Cregan P."/>
            <person name="Specht J."/>
            <person name="Grimwood J."/>
            <person name="Rokhsar D."/>
            <person name="Stacey G."/>
            <person name="Shoemaker R.C."/>
            <person name="Jackson S.A."/>
        </authorList>
    </citation>
    <scope>NUCLEOTIDE SEQUENCE</scope>
    <source>
        <strain evidence="8">cv. Williams 82</strain>
        <tissue evidence="7">Callus</tissue>
    </source>
</reference>
<evidence type="ECO:0000256" key="3">
    <source>
        <dbReference type="ARBA" id="ARBA00022833"/>
    </source>
</evidence>
<feature type="domain" description="RING-type" evidence="6">
    <location>
        <begin position="84"/>
        <end position="127"/>
    </location>
</feature>
<reference evidence="7" key="3">
    <citation type="submission" date="2018-07" db="EMBL/GenBank/DDBJ databases">
        <title>WGS assembly of Glycine max.</title>
        <authorList>
            <person name="Schmutz J."/>
            <person name="Cannon S."/>
            <person name="Schlueter J."/>
            <person name="Ma J."/>
            <person name="Mitros T."/>
            <person name="Nelson W."/>
            <person name="Hyten D."/>
            <person name="Song Q."/>
            <person name="Thelen J."/>
            <person name="Cheng J."/>
            <person name="Xu D."/>
            <person name="Hellsten U."/>
            <person name="May G."/>
            <person name="Yu Y."/>
            <person name="Sakurai T."/>
            <person name="Umezawa T."/>
            <person name="Bhattacharyya M."/>
            <person name="Sandhu D."/>
            <person name="Valliyodan B."/>
            <person name="Lindquist E."/>
            <person name="Peto M."/>
            <person name="Grant D."/>
            <person name="Shu S."/>
            <person name="Goodstein D."/>
            <person name="Barry K."/>
            <person name="Futrell-Griggs M."/>
            <person name="Abernathy B."/>
            <person name="Du J."/>
            <person name="Tian Z."/>
            <person name="Zhu L."/>
            <person name="Gill N."/>
            <person name="Joshi T."/>
            <person name="Libault M."/>
            <person name="Sethuraman A."/>
            <person name="Zhang X."/>
            <person name="Shinozaki K."/>
            <person name="Nguyen H."/>
            <person name="Wing R."/>
            <person name="Cregan P."/>
            <person name="Specht J."/>
            <person name="Grimwood J."/>
            <person name="Rokhsar D."/>
            <person name="Stacey G."/>
            <person name="Shoemaker R."/>
            <person name="Jackson S."/>
        </authorList>
    </citation>
    <scope>NUCLEOTIDE SEQUENCE</scope>
    <source>
        <tissue evidence="7">Callus</tissue>
    </source>
</reference>
<evidence type="ECO:0000256" key="2">
    <source>
        <dbReference type="ARBA" id="ARBA00022771"/>
    </source>
</evidence>
<dbReference type="InParanoid" id="K7LM19"/>
<evidence type="ECO:0000313" key="7">
    <source>
        <dbReference type="EMBL" id="KRH36181.1"/>
    </source>
</evidence>
<dbReference type="SUPFAM" id="SSF57850">
    <property type="entry name" value="RING/U-box"/>
    <property type="match status" value="1"/>
</dbReference>
<protein>
    <recommendedName>
        <fullName evidence="6">RING-type domain-containing protein</fullName>
    </recommendedName>
</protein>
<evidence type="ECO:0000256" key="5">
    <source>
        <dbReference type="SAM" id="Phobius"/>
    </source>
</evidence>
<dbReference type="Gramene" id="KRH36181">
    <property type="protein sequence ID" value="KRH36181"/>
    <property type="gene ID" value="GLYMA_10G289100"/>
</dbReference>
<feature type="transmembrane region" description="Helical" evidence="5">
    <location>
        <begin position="16"/>
        <end position="34"/>
    </location>
</feature>
<evidence type="ECO:0000313" key="8">
    <source>
        <dbReference type="EnsemblPlants" id="KRH36181"/>
    </source>
</evidence>
<dbReference type="EMBL" id="CM000843">
    <property type="protein sequence ID" value="KRH36181.1"/>
    <property type="molecule type" value="Genomic_DNA"/>
</dbReference>
<dbReference type="Proteomes" id="UP000008827">
    <property type="component" value="Chromosome 10"/>
</dbReference>
<dbReference type="OMA" id="CLMEYEK"/>
<reference evidence="8" key="2">
    <citation type="submission" date="2018-02" db="UniProtKB">
        <authorList>
            <consortium name="EnsemblPlants"/>
        </authorList>
    </citation>
    <scope>IDENTIFICATION</scope>
    <source>
        <strain evidence="8">Williams 82</strain>
    </source>
</reference>
<dbReference type="SMR" id="K7LM19"/>
<proteinExistence type="predicted"/>
<keyword evidence="5" id="KW-0812">Transmembrane</keyword>
<keyword evidence="9" id="KW-1185">Reference proteome</keyword>